<dbReference type="PANTHER" id="PTHR47178">
    <property type="entry name" value="MONOOXYGENASE, FAD-BINDING"/>
    <property type="match status" value="1"/>
</dbReference>
<gene>
    <name evidence="7" type="ORF">OE88DRAFT_1648528</name>
</gene>
<dbReference type="GO" id="GO:0004497">
    <property type="term" value="F:monooxygenase activity"/>
    <property type="evidence" value="ECO:0007669"/>
    <property type="project" value="UniProtKB-KW"/>
</dbReference>
<sequence>MAPLGSPCIPYEQSSGKHRSSRGSVALTVRQDRGLTIPRSTNNSAESCGTPDTVIVGGSIDPVNDESPDSYEHPVADGGDGGICTCAFQWKLSFMSFGFTEATTAFLVRSMPISGPSFPACENTSLRTHPQRSLPRILSLRFEAEISYEQGNDGKEVRMFRGCSAHYSEAGMSQINPSSERSAGNLDDTFWPECFTWRMVLYMNELAMPFCAKVPCKFRYWRPETQISSRFLAESHSSMQRTGELELSCGLQIIQANSASTGYSNGLVWMRMSSYRSPAAPFQERRQEALSVVARSEQSSCLSISQTGTANACQFLSLARVNGVTGLLIAQGLRKASIPYILFERDGPAEGHEWIEQQTREWSMSLHWAFPHMAALLPDDLLCRFKDVLCNPFRDPPDEDELPLFNAESGELLTVLPLQRVYRVSREKLRALLREGVNAQYNKRLMDVNLSDDGSQVTARFQDGTDAIGCSLVGADGARSTIRRILFGSDDSLPTDIPFEGFSVIASYPEKIATMLCDVHPMYMIGVHPDGYFFWLSVQDVPNPEDQRSWQFVISVTRKMPVQGKDYDQPSRLAIVKEIAAQCSEPFRSAFMSLPDSHPVWHVKLSYWAPLPWDNRSGRITLAGDAAHPMTYHRGQGLNHAVNDSWTFVERMKEIVQRQKTLAESISEYDAECRERGGKEVLASLRNTEVVHSWTRLKESDLFNRAFAKGMQHEESK</sequence>
<protein>
    <submittedName>
        <fullName evidence="7">FAD/NAD(P)-binding domain-containing protein</fullName>
    </submittedName>
</protein>
<dbReference type="AlphaFoldDB" id="A0A5C3MMN8"/>
<keyword evidence="3" id="KW-0560">Oxidoreductase</keyword>
<evidence type="ECO:0000313" key="8">
    <source>
        <dbReference type="Proteomes" id="UP000305948"/>
    </source>
</evidence>
<name>A0A5C3MMN8_9AGAM</name>
<organism evidence="7 8">
    <name type="scientific">Heliocybe sulcata</name>
    <dbReference type="NCBI Taxonomy" id="5364"/>
    <lineage>
        <taxon>Eukaryota</taxon>
        <taxon>Fungi</taxon>
        <taxon>Dikarya</taxon>
        <taxon>Basidiomycota</taxon>
        <taxon>Agaricomycotina</taxon>
        <taxon>Agaricomycetes</taxon>
        <taxon>Gloeophyllales</taxon>
        <taxon>Gloeophyllaceae</taxon>
        <taxon>Heliocybe</taxon>
    </lineage>
</organism>
<evidence type="ECO:0000259" key="6">
    <source>
        <dbReference type="Pfam" id="PF01494"/>
    </source>
</evidence>
<evidence type="ECO:0000256" key="1">
    <source>
        <dbReference type="ARBA" id="ARBA00022630"/>
    </source>
</evidence>
<keyword evidence="8" id="KW-1185">Reference proteome</keyword>
<dbReference type="InterPro" id="IPR036188">
    <property type="entry name" value="FAD/NAD-bd_sf"/>
</dbReference>
<evidence type="ECO:0000313" key="7">
    <source>
        <dbReference type="EMBL" id="TFK46524.1"/>
    </source>
</evidence>
<dbReference type="Pfam" id="PF01494">
    <property type="entry name" value="FAD_binding_3"/>
    <property type="match status" value="1"/>
</dbReference>
<dbReference type="SUPFAM" id="SSF51905">
    <property type="entry name" value="FAD/NAD(P)-binding domain"/>
    <property type="match status" value="1"/>
</dbReference>
<feature type="domain" description="FAD-binding" evidence="6">
    <location>
        <begin position="434"/>
        <end position="677"/>
    </location>
</feature>
<reference evidence="7 8" key="1">
    <citation type="journal article" date="2019" name="Nat. Ecol. Evol.">
        <title>Megaphylogeny resolves global patterns of mushroom evolution.</title>
        <authorList>
            <person name="Varga T."/>
            <person name="Krizsan K."/>
            <person name="Foldi C."/>
            <person name="Dima B."/>
            <person name="Sanchez-Garcia M."/>
            <person name="Sanchez-Ramirez S."/>
            <person name="Szollosi G.J."/>
            <person name="Szarkandi J.G."/>
            <person name="Papp V."/>
            <person name="Albert L."/>
            <person name="Andreopoulos W."/>
            <person name="Angelini C."/>
            <person name="Antonin V."/>
            <person name="Barry K.W."/>
            <person name="Bougher N.L."/>
            <person name="Buchanan P."/>
            <person name="Buyck B."/>
            <person name="Bense V."/>
            <person name="Catcheside P."/>
            <person name="Chovatia M."/>
            <person name="Cooper J."/>
            <person name="Damon W."/>
            <person name="Desjardin D."/>
            <person name="Finy P."/>
            <person name="Geml J."/>
            <person name="Haridas S."/>
            <person name="Hughes K."/>
            <person name="Justo A."/>
            <person name="Karasinski D."/>
            <person name="Kautmanova I."/>
            <person name="Kiss B."/>
            <person name="Kocsube S."/>
            <person name="Kotiranta H."/>
            <person name="LaButti K.M."/>
            <person name="Lechner B.E."/>
            <person name="Liimatainen K."/>
            <person name="Lipzen A."/>
            <person name="Lukacs Z."/>
            <person name="Mihaltcheva S."/>
            <person name="Morgado L.N."/>
            <person name="Niskanen T."/>
            <person name="Noordeloos M.E."/>
            <person name="Ohm R.A."/>
            <person name="Ortiz-Santana B."/>
            <person name="Ovrebo C."/>
            <person name="Racz N."/>
            <person name="Riley R."/>
            <person name="Savchenko A."/>
            <person name="Shiryaev A."/>
            <person name="Soop K."/>
            <person name="Spirin V."/>
            <person name="Szebenyi C."/>
            <person name="Tomsovsky M."/>
            <person name="Tulloss R.E."/>
            <person name="Uehling J."/>
            <person name="Grigoriev I.V."/>
            <person name="Vagvolgyi C."/>
            <person name="Papp T."/>
            <person name="Martin F.M."/>
            <person name="Miettinen O."/>
            <person name="Hibbett D.S."/>
            <person name="Nagy L.G."/>
        </authorList>
    </citation>
    <scope>NUCLEOTIDE SEQUENCE [LARGE SCALE GENOMIC DNA]</scope>
    <source>
        <strain evidence="7 8">OMC1185</strain>
    </source>
</reference>
<dbReference type="Gene3D" id="3.50.50.60">
    <property type="entry name" value="FAD/NAD(P)-binding domain"/>
    <property type="match status" value="1"/>
</dbReference>
<dbReference type="OrthoDB" id="655030at2759"/>
<accession>A0A5C3MMN8</accession>
<keyword evidence="4" id="KW-0503">Monooxygenase</keyword>
<dbReference type="STRING" id="5364.A0A5C3MMN8"/>
<dbReference type="Proteomes" id="UP000305948">
    <property type="component" value="Unassembled WGS sequence"/>
</dbReference>
<dbReference type="PRINTS" id="PR00420">
    <property type="entry name" value="RNGMNOXGNASE"/>
</dbReference>
<keyword evidence="1" id="KW-0285">Flavoprotein</keyword>
<evidence type="ECO:0000256" key="2">
    <source>
        <dbReference type="ARBA" id="ARBA00022827"/>
    </source>
</evidence>
<dbReference type="PANTHER" id="PTHR47178:SF3">
    <property type="entry name" value="FAD-BINDING DOMAIN-CONTAINING PROTEIN"/>
    <property type="match status" value="1"/>
</dbReference>
<evidence type="ECO:0000256" key="3">
    <source>
        <dbReference type="ARBA" id="ARBA00023002"/>
    </source>
</evidence>
<dbReference type="GO" id="GO:0071949">
    <property type="term" value="F:FAD binding"/>
    <property type="evidence" value="ECO:0007669"/>
    <property type="project" value="InterPro"/>
</dbReference>
<feature type="region of interest" description="Disordered" evidence="5">
    <location>
        <begin position="1"/>
        <end position="75"/>
    </location>
</feature>
<proteinExistence type="predicted"/>
<dbReference type="EMBL" id="ML213529">
    <property type="protein sequence ID" value="TFK46524.1"/>
    <property type="molecule type" value="Genomic_DNA"/>
</dbReference>
<feature type="compositionally biased region" description="Polar residues" evidence="5">
    <location>
        <begin position="38"/>
        <end position="47"/>
    </location>
</feature>
<keyword evidence="2" id="KW-0274">FAD</keyword>
<evidence type="ECO:0000256" key="4">
    <source>
        <dbReference type="ARBA" id="ARBA00023033"/>
    </source>
</evidence>
<dbReference type="InterPro" id="IPR002938">
    <property type="entry name" value="FAD-bd"/>
</dbReference>
<evidence type="ECO:0000256" key="5">
    <source>
        <dbReference type="SAM" id="MobiDB-lite"/>
    </source>
</evidence>